<dbReference type="Proteomes" id="UP000290809">
    <property type="component" value="Unassembled WGS sequence"/>
</dbReference>
<keyword evidence="1" id="KW-1133">Transmembrane helix</keyword>
<keyword evidence="3" id="KW-1185">Reference proteome</keyword>
<feature type="transmembrane region" description="Helical" evidence="1">
    <location>
        <begin position="15"/>
        <end position="35"/>
    </location>
</feature>
<comment type="caution">
    <text evidence="2">The sequence shown here is derived from an EMBL/GenBank/DDBJ whole genome shotgun (WGS) entry which is preliminary data.</text>
</comment>
<proteinExistence type="predicted"/>
<name>A0A430PYN3_SCHBO</name>
<dbReference type="AlphaFoldDB" id="A0A430PYN3"/>
<evidence type="ECO:0000256" key="1">
    <source>
        <dbReference type="SAM" id="Phobius"/>
    </source>
</evidence>
<protein>
    <submittedName>
        <fullName evidence="2">Uncharacterized protein</fullName>
    </submittedName>
</protein>
<keyword evidence="1" id="KW-0472">Membrane</keyword>
<gene>
    <name evidence="2" type="ORF">DC041_0004150</name>
</gene>
<sequence>MLHLNVHYWMHQKCYYNIVFIVYLLLIHYMAMHYIF</sequence>
<organism evidence="2 3">
    <name type="scientific">Schistosoma bovis</name>
    <name type="common">Blood fluke</name>
    <dbReference type="NCBI Taxonomy" id="6184"/>
    <lineage>
        <taxon>Eukaryota</taxon>
        <taxon>Metazoa</taxon>
        <taxon>Spiralia</taxon>
        <taxon>Lophotrochozoa</taxon>
        <taxon>Platyhelminthes</taxon>
        <taxon>Trematoda</taxon>
        <taxon>Digenea</taxon>
        <taxon>Strigeidida</taxon>
        <taxon>Schistosomatoidea</taxon>
        <taxon>Schistosomatidae</taxon>
        <taxon>Schistosoma</taxon>
    </lineage>
</organism>
<dbReference type="EMBL" id="QMKO01004047">
    <property type="protein sequence ID" value="RTG80550.1"/>
    <property type="molecule type" value="Genomic_DNA"/>
</dbReference>
<evidence type="ECO:0000313" key="3">
    <source>
        <dbReference type="Proteomes" id="UP000290809"/>
    </source>
</evidence>
<evidence type="ECO:0000313" key="2">
    <source>
        <dbReference type="EMBL" id="RTG80550.1"/>
    </source>
</evidence>
<accession>A0A430PYN3</accession>
<keyword evidence="1" id="KW-0812">Transmembrane</keyword>
<reference evidence="2 3" key="1">
    <citation type="journal article" date="2019" name="PLoS Pathog.">
        <title>Genome sequence of the bovine parasite Schistosoma bovis Tanzania.</title>
        <authorList>
            <person name="Oey H."/>
            <person name="Zakrzewski M."/>
            <person name="Gobert G."/>
            <person name="Gravermann K."/>
            <person name="Stoye J."/>
            <person name="Jones M."/>
            <person name="Mcmanus D."/>
            <person name="Krause L."/>
        </authorList>
    </citation>
    <scope>NUCLEOTIDE SEQUENCE [LARGE SCALE GENOMIC DNA]</scope>
    <source>
        <strain evidence="2 3">TAN1997</strain>
    </source>
</reference>